<name>A0A015LFJ8_RHIIW</name>
<reference evidence="5 6" key="1">
    <citation type="submission" date="2014-02" db="EMBL/GenBank/DDBJ databases">
        <title>Single nucleus genome sequencing reveals high similarity among nuclei of an endomycorrhizal fungus.</title>
        <authorList>
            <person name="Lin K."/>
            <person name="Geurts R."/>
            <person name="Zhang Z."/>
            <person name="Limpens E."/>
            <person name="Saunders D.G."/>
            <person name="Mu D."/>
            <person name="Pang E."/>
            <person name="Cao H."/>
            <person name="Cha H."/>
            <person name="Lin T."/>
            <person name="Zhou Q."/>
            <person name="Shang Y."/>
            <person name="Li Y."/>
            <person name="Ivanov S."/>
            <person name="Sharma T."/>
            <person name="Velzen R.V."/>
            <person name="Ruijter N.D."/>
            <person name="Aanen D.K."/>
            <person name="Win J."/>
            <person name="Kamoun S."/>
            <person name="Bisseling T."/>
            <person name="Huang S."/>
        </authorList>
    </citation>
    <scope>NUCLEOTIDE SEQUENCE [LARGE SCALE GENOMIC DNA]</scope>
    <source>
        <strain evidence="6">DAOM197198w</strain>
    </source>
</reference>
<feature type="compositionally biased region" description="Acidic residues" evidence="3">
    <location>
        <begin position="911"/>
        <end position="926"/>
    </location>
</feature>
<protein>
    <recommendedName>
        <fullName evidence="4">CCHC-type domain-containing protein</fullName>
    </recommendedName>
</protein>
<keyword evidence="2" id="KW-0175">Coiled coil</keyword>
<accession>A0A015LFJ8</accession>
<keyword evidence="1" id="KW-0863">Zinc-finger</keyword>
<keyword evidence="6" id="KW-1185">Reference proteome</keyword>
<dbReference type="SUPFAM" id="SSF57756">
    <property type="entry name" value="Retrovirus zinc finger-like domains"/>
    <property type="match status" value="1"/>
</dbReference>
<dbReference type="PROSITE" id="PS50158">
    <property type="entry name" value="ZF_CCHC"/>
    <property type="match status" value="1"/>
</dbReference>
<evidence type="ECO:0000313" key="5">
    <source>
        <dbReference type="EMBL" id="EXX71336.1"/>
    </source>
</evidence>
<feature type="coiled-coil region" evidence="2">
    <location>
        <begin position="820"/>
        <end position="856"/>
    </location>
</feature>
<gene>
    <name evidence="5" type="ORF">RirG_079470</name>
</gene>
<feature type="region of interest" description="Disordered" evidence="3">
    <location>
        <begin position="997"/>
        <end position="1022"/>
    </location>
</feature>
<dbReference type="PANTHER" id="PTHR33223:SF6">
    <property type="entry name" value="CCHC-TYPE DOMAIN-CONTAINING PROTEIN"/>
    <property type="match status" value="1"/>
</dbReference>
<evidence type="ECO:0000313" key="6">
    <source>
        <dbReference type="Proteomes" id="UP000022910"/>
    </source>
</evidence>
<evidence type="ECO:0000259" key="4">
    <source>
        <dbReference type="PROSITE" id="PS50158"/>
    </source>
</evidence>
<dbReference type="AlphaFoldDB" id="A0A015LFJ8"/>
<dbReference type="STRING" id="1432141.A0A015LFJ8"/>
<feature type="compositionally biased region" description="Acidic residues" evidence="3">
    <location>
        <begin position="271"/>
        <end position="283"/>
    </location>
</feature>
<organism evidence="5 6">
    <name type="scientific">Rhizophagus irregularis (strain DAOM 197198w)</name>
    <name type="common">Glomus intraradices</name>
    <dbReference type="NCBI Taxonomy" id="1432141"/>
    <lineage>
        <taxon>Eukaryota</taxon>
        <taxon>Fungi</taxon>
        <taxon>Fungi incertae sedis</taxon>
        <taxon>Mucoromycota</taxon>
        <taxon>Glomeromycotina</taxon>
        <taxon>Glomeromycetes</taxon>
        <taxon>Glomerales</taxon>
        <taxon>Glomeraceae</taxon>
        <taxon>Rhizophagus</taxon>
    </lineage>
</organism>
<dbReference type="InterPro" id="IPR036875">
    <property type="entry name" value="Znf_CCHC_sf"/>
</dbReference>
<keyword evidence="1" id="KW-0479">Metal-binding</keyword>
<sequence>MSDVYDELEEIKNRHEIEKHNESRKEYQVDPSCLKCYSTDGIEIGDWFKRFWKIFQKVILEAMSYNRNTYVKLMEYITLTRKDGEESYPSSKKKRNREFEKMRKEGEKLLDIVVRSIRYRNKSDYRKMGIISVIKVICEHYILSEDNEYILDDRTEENLLGNRELLTYRYIIEDDELDVRFAKFEEWLEKTESITIKNKGYGTMRYFKEILHLEENIVEEENREKVKKFQKSITYQWWDGNKYPKPWMNDELTDKIIEKIIETKGFVEEQSDVGELESSDDLGESSSNEGDEHIERIYRNYWLENGYEIDIEEIRRIINFRVEYEIMKTKEFMSFYKTIEELDDKGIREELRIWHYMYTIECPLCNKMILKKEAVKYNKEFTGEICKNCSEREENDVSEAELRVKRIQKICEGAEVEVTEGEILRMINMGYTDGEILNWEFIKLFQENKNELEGVIKEILVKYLEKQIETEENNEEEDTNDSEKIGEILDPEEYEIWEENSEDFDENGVGNNDENIINTEGFGLSQNSDSNNSLNIKDSDIENFDTESELSDYNLQENILLNMATEAQMKRIVENALRYPPNTLDAAVGAGAHLVDRIENAGNEARGIINIPLFYGKEEEDVSDWIRQFEVAFAAIGKAAGPNGGRQATFAAAHLRGAAAQWYHEMREANAGHLVNWADADNDNDLKHRIKRRFTREDVRRRKMLELRKTKQGINENVDDYTRRFRQVLRVATRGHALAEKYQVDFYIEGLEATVGYQVRRQNPANLNDAINLARREEEARNELFRKAGNIPDRVYPEIGKGYIEERNVGTNVRHNKPLNENYEDELAEKLEKMRIAKLEKQVRNMERELNNNGNRNQLNQRRNNGAPINYDEITCFRCNRRGHFATRCPLGNNIRRNERRVNLIDIEDREEDYDYEDEESDDDYDHENNEYNNSQLYNYDRDLYEKDNPVQERRRSNRINPKQGWKNFGKPDLDKEIAERGKEEYKYRNRREVPMEEDVGDEQPMYDRPIGPDNTNIPKRYKWSKKKGGYYDTMEGINRWKEAGGKRKPREDKITGVRSKDPVDYGNLLNIVEQQGRMIKKMIRKGDKME</sequence>
<proteinExistence type="predicted"/>
<feature type="region of interest" description="Disordered" evidence="3">
    <location>
        <begin position="271"/>
        <end position="290"/>
    </location>
</feature>
<dbReference type="PANTHER" id="PTHR33223">
    <property type="entry name" value="CCHC-TYPE DOMAIN-CONTAINING PROTEIN"/>
    <property type="match status" value="1"/>
</dbReference>
<feature type="region of interest" description="Disordered" evidence="3">
    <location>
        <begin position="950"/>
        <end position="972"/>
    </location>
</feature>
<dbReference type="GO" id="GO:0003676">
    <property type="term" value="F:nucleic acid binding"/>
    <property type="evidence" value="ECO:0007669"/>
    <property type="project" value="InterPro"/>
</dbReference>
<feature type="domain" description="CCHC-type" evidence="4">
    <location>
        <begin position="876"/>
        <end position="890"/>
    </location>
</feature>
<dbReference type="Pfam" id="PF03732">
    <property type="entry name" value="Retrotrans_gag"/>
    <property type="match status" value="1"/>
</dbReference>
<evidence type="ECO:0000256" key="1">
    <source>
        <dbReference type="PROSITE-ProRule" id="PRU00047"/>
    </source>
</evidence>
<feature type="coiled-coil region" evidence="2">
    <location>
        <begin position="390"/>
        <end position="417"/>
    </location>
</feature>
<dbReference type="HOGENOM" id="CLU_009853_1_0_1"/>
<dbReference type="InterPro" id="IPR005162">
    <property type="entry name" value="Retrotrans_gag_dom"/>
</dbReference>
<dbReference type="GO" id="GO:0008270">
    <property type="term" value="F:zinc ion binding"/>
    <property type="evidence" value="ECO:0007669"/>
    <property type="project" value="UniProtKB-KW"/>
</dbReference>
<dbReference type="InterPro" id="IPR001878">
    <property type="entry name" value="Znf_CCHC"/>
</dbReference>
<feature type="region of interest" description="Disordered" evidence="3">
    <location>
        <begin position="911"/>
        <end position="937"/>
    </location>
</feature>
<dbReference type="Proteomes" id="UP000022910">
    <property type="component" value="Unassembled WGS sequence"/>
</dbReference>
<evidence type="ECO:0000256" key="2">
    <source>
        <dbReference type="SAM" id="Coils"/>
    </source>
</evidence>
<evidence type="ECO:0000256" key="3">
    <source>
        <dbReference type="SAM" id="MobiDB-lite"/>
    </source>
</evidence>
<keyword evidence="1" id="KW-0862">Zinc</keyword>
<dbReference type="SMART" id="SM00343">
    <property type="entry name" value="ZnF_C2HC"/>
    <property type="match status" value="1"/>
</dbReference>
<dbReference type="EMBL" id="JEMT01016152">
    <property type="protein sequence ID" value="EXX71336.1"/>
    <property type="molecule type" value="Genomic_DNA"/>
</dbReference>
<comment type="caution">
    <text evidence="5">The sequence shown here is derived from an EMBL/GenBank/DDBJ whole genome shotgun (WGS) entry which is preliminary data.</text>
</comment>